<accession>A0A8T3ACK1</accession>
<protein>
    <submittedName>
        <fullName evidence="2">Uncharacterized protein</fullName>
    </submittedName>
</protein>
<feature type="compositionally biased region" description="Polar residues" evidence="1">
    <location>
        <begin position="270"/>
        <end position="290"/>
    </location>
</feature>
<gene>
    <name evidence="2" type="ORF">KFK09_023916</name>
</gene>
<evidence type="ECO:0000313" key="2">
    <source>
        <dbReference type="EMBL" id="KAI0493791.1"/>
    </source>
</evidence>
<organism evidence="2 3">
    <name type="scientific">Dendrobium nobile</name>
    <name type="common">Orchid</name>
    <dbReference type="NCBI Taxonomy" id="94219"/>
    <lineage>
        <taxon>Eukaryota</taxon>
        <taxon>Viridiplantae</taxon>
        <taxon>Streptophyta</taxon>
        <taxon>Embryophyta</taxon>
        <taxon>Tracheophyta</taxon>
        <taxon>Spermatophyta</taxon>
        <taxon>Magnoliopsida</taxon>
        <taxon>Liliopsida</taxon>
        <taxon>Asparagales</taxon>
        <taxon>Orchidaceae</taxon>
        <taxon>Epidendroideae</taxon>
        <taxon>Malaxideae</taxon>
        <taxon>Dendrobiinae</taxon>
        <taxon>Dendrobium</taxon>
    </lineage>
</organism>
<evidence type="ECO:0000313" key="3">
    <source>
        <dbReference type="Proteomes" id="UP000829196"/>
    </source>
</evidence>
<dbReference type="EMBL" id="JAGYWB010000017">
    <property type="protein sequence ID" value="KAI0493791.1"/>
    <property type="molecule type" value="Genomic_DNA"/>
</dbReference>
<comment type="caution">
    <text evidence="2">The sequence shown here is derived from an EMBL/GenBank/DDBJ whole genome shotgun (WGS) entry which is preliminary data.</text>
</comment>
<evidence type="ECO:0000256" key="1">
    <source>
        <dbReference type="SAM" id="MobiDB-lite"/>
    </source>
</evidence>
<sequence>MHVSTCKTGKEIWDKLCITYEGTNEVKQSRLNILLHDYELFRMKPHESISDMYTRFTQIVTSLHALGKELSNYEKVNKILRCLPSSYDAKITAITESKDLNTYSIDNLLGSLIAYEQGVNQRNLDAGEKKKEKTIALKAHKSDSESSESESDDVAFITRQFKSFLRKKQKHHQSWRKGKDHKYVKHYRKNGKYRRFSPAVYRPSVLPTAPPAVKPSDSNDGQIGGLATIHRRYYRRSKPPVISGFVPAVQTAGKPPDINDDFLRARESRQSTGEGSSSGSAHTSEYQTWSEVVGGRQRGRVYSMGSQAFAIEGSSYTSAFHNPSGAEESVSERVAALTREIEEMKRVQAREIEEMRKAQNEMQAELQSYRAGKQRKKDQQEQPSADSEDTDDD</sequence>
<dbReference type="Pfam" id="PF14223">
    <property type="entry name" value="Retrotran_gag_2"/>
    <property type="match status" value="1"/>
</dbReference>
<feature type="region of interest" description="Disordered" evidence="1">
    <location>
        <begin position="267"/>
        <end position="291"/>
    </location>
</feature>
<dbReference type="Proteomes" id="UP000829196">
    <property type="component" value="Unassembled WGS sequence"/>
</dbReference>
<feature type="region of interest" description="Disordered" evidence="1">
    <location>
        <begin position="356"/>
        <end position="393"/>
    </location>
</feature>
<reference evidence="2" key="1">
    <citation type="journal article" date="2022" name="Front. Genet.">
        <title>Chromosome-Scale Assembly of the Dendrobium nobile Genome Provides Insights Into the Molecular Mechanism of the Biosynthesis of the Medicinal Active Ingredient of Dendrobium.</title>
        <authorList>
            <person name="Xu Q."/>
            <person name="Niu S.-C."/>
            <person name="Li K.-L."/>
            <person name="Zheng P.-J."/>
            <person name="Zhang X.-J."/>
            <person name="Jia Y."/>
            <person name="Liu Y."/>
            <person name="Niu Y.-X."/>
            <person name="Yu L.-H."/>
            <person name="Chen D.-F."/>
            <person name="Zhang G.-Q."/>
        </authorList>
    </citation>
    <scope>NUCLEOTIDE SEQUENCE</scope>
    <source>
        <tissue evidence="2">Leaf</tissue>
    </source>
</reference>
<dbReference type="PANTHER" id="PTHR34676">
    <property type="entry name" value="DUF4219 DOMAIN-CONTAINING PROTEIN-RELATED"/>
    <property type="match status" value="1"/>
</dbReference>
<dbReference type="PANTHER" id="PTHR34676:SF8">
    <property type="entry name" value="TRANSMEMBRANE PROTEIN"/>
    <property type="match status" value="1"/>
</dbReference>
<proteinExistence type="predicted"/>
<dbReference type="AlphaFoldDB" id="A0A8T3ACK1"/>
<name>A0A8T3ACK1_DENNO</name>
<keyword evidence="3" id="KW-1185">Reference proteome</keyword>
<dbReference type="OrthoDB" id="97058at2759"/>